<dbReference type="Proteomes" id="UP001480595">
    <property type="component" value="Unassembled WGS sequence"/>
</dbReference>
<evidence type="ECO:0000313" key="1">
    <source>
        <dbReference type="EMBL" id="KAK8036859.1"/>
    </source>
</evidence>
<reference evidence="1 2" key="1">
    <citation type="submission" date="2023-01" db="EMBL/GenBank/DDBJ databases">
        <title>Analysis of 21 Apiospora genomes using comparative genomics revels a genus with tremendous synthesis potential of carbohydrate active enzymes and secondary metabolites.</title>
        <authorList>
            <person name="Sorensen T."/>
        </authorList>
    </citation>
    <scope>NUCLEOTIDE SEQUENCE [LARGE SCALE GENOMIC DNA]</scope>
    <source>
        <strain evidence="1 2">CBS 135458</strain>
    </source>
</reference>
<dbReference type="RefSeq" id="XP_066707677.1">
    <property type="nucleotide sequence ID" value="XM_066866763.1"/>
</dbReference>
<evidence type="ECO:0000313" key="2">
    <source>
        <dbReference type="Proteomes" id="UP001480595"/>
    </source>
</evidence>
<protein>
    <submittedName>
        <fullName evidence="1">Uncharacterized protein</fullName>
    </submittedName>
</protein>
<sequence length="406" mass="46690">MRNVNSNASEKSELLRREDWIEILQTLSSCLQNVLTNLEESTQATRPIREHNKLTDRITLCDTQPAIQPGTTRIPKELNVLVTKTSSIEPAHISELIPVWCADPAQFFRPVPNPPTSHSFSVPSFLLGDQEKAPELPEQQKEIASIQKRFQMIGVWMFHSICNYDDPKMASIFPDEFDYKKFATYEVVEALEKRGIRDAAESFTDVAKVLLRFLYVEVKKYAFEHVFIQLEPVTIPCDRKRKRRRNGREPTIGLDDSSTWDTWRTKWLETTPKHAADGGSLAKDPAILSTMTATTHLRASNDGHGDDNYSDLVEWDPDYIRSDHRHHFPRIAEYIENLVAETKNLDFAKLSRAPLALDAIIRGGKELSLREHPKSSFKAKELEFPQHLSQKFDEAMKKELVRLQFF</sequence>
<dbReference type="GeneID" id="92099828"/>
<name>A0ABR1ST16_9PEZI</name>
<organism evidence="1 2">
    <name type="scientific">Apiospora phragmitis</name>
    <dbReference type="NCBI Taxonomy" id="2905665"/>
    <lineage>
        <taxon>Eukaryota</taxon>
        <taxon>Fungi</taxon>
        <taxon>Dikarya</taxon>
        <taxon>Ascomycota</taxon>
        <taxon>Pezizomycotina</taxon>
        <taxon>Sordariomycetes</taxon>
        <taxon>Xylariomycetidae</taxon>
        <taxon>Amphisphaeriales</taxon>
        <taxon>Apiosporaceae</taxon>
        <taxon>Apiospora</taxon>
    </lineage>
</organism>
<accession>A0ABR1ST16</accession>
<gene>
    <name evidence="1" type="ORF">PG994_015356</name>
</gene>
<keyword evidence="2" id="KW-1185">Reference proteome</keyword>
<proteinExistence type="predicted"/>
<comment type="caution">
    <text evidence="1">The sequence shown here is derived from an EMBL/GenBank/DDBJ whole genome shotgun (WGS) entry which is preliminary data.</text>
</comment>
<dbReference type="EMBL" id="JAQQWL010000018">
    <property type="protein sequence ID" value="KAK8036859.1"/>
    <property type="molecule type" value="Genomic_DNA"/>
</dbReference>